<dbReference type="PANTHER" id="PTHR10019">
    <property type="entry name" value="SNF5"/>
    <property type="match status" value="1"/>
</dbReference>
<dbReference type="STRING" id="1071378.G0WGZ0"/>
<sequence>MSQENNQNLIPQAYLTNFYNRIRKEDVPMFITVQPTRGHKRAKVVNYAEYDNDLFDEGNNNILDINTDMMNNLHESQSGDHLNDNDNNTEFDGSSNLDGTPNDGTYNLQQQQQQQQHQQHQQQHQHPNDRLLLNELPDLQEQEDQFSVLKYPKIRATFLQSKIATPYRISIPTQTLLPSSSEQKSIGPIIIPIHLNIEHAGHVIKDSFTWNINDHSISPAEFATIYCKDLDSPSNSSLHSTIVQSINDQINEWETIAATKIMTDLHVIINLTCNLENKFFEDNFQWNLNDDSMTPELFASIVVNDLGLTREFIPTISIALHEYILKIKKEWLEQQQQQQTTSSSTPIASQPNMASQLQLQIQLQNVQNYAAFGQLSGIRLDINSDYDYTSSISNLTSDLGIAWCPRLEELSTEEIQRREIEKERNLRRLKRETERIQRRGRRRLDELL</sequence>
<keyword evidence="9" id="KW-1185">Reference proteome</keyword>
<dbReference type="EMBL" id="HE580276">
    <property type="protein sequence ID" value="CCD27068.1"/>
    <property type="molecule type" value="Genomic_DNA"/>
</dbReference>
<gene>
    <name evidence="8" type="primary">NDAI0J01760</name>
    <name evidence="8" type="ordered locus">NDAI_0J01760</name>
</gene>
<dbReference type="GO" id="GO:0034080">
    <property type="term" value="P:CENP-A containing chromatin assembly"/>
    <property type="evidence" value="ECO:0007669"/>
    <property type="project" value="EnsemblFungi"/>
</dbReference>
<keyword evidence="5" id="KW-0539">Nucleus</keyword>
<dbReference type="GO" id="GO:0031491">
    <property type="term" value="F:nucleosome binding"/>
    <property type="evidence" value="ECO:0007669"/>
    <property type="project" value="EnsemblFungi"/>
</dbReference>
<dbReference type="InterPro" id="IPR017393">
    <property type="entry name" value="Sfh1/SNF5"/>
</dbReference>
<comment type="similarity">
    <text evidence="2">Belongs to the SNF5 family.</text>
</comment>
<dbReference type="Pfam" id="PF04855">
    <property type="entry name" value="SNF5"/>
    <property type="match status" value="1"/>
</dbReference>
<dbReference type="GO" id="GO:0000086">
    <property type="term" value="P:G2/M transition of mitotic cell cycle"/>
    <property type="evidence" value="ECO:0007669"/>
    <property type="project" value="EnsemblFungi"/>
</dbReference>
<dbReference type="GO" id="GO:0000228">
    <property type="term" value="C:nuclear chromosome"/>
    <property type="evidence" value="ECO:0007669"/>
    <property type="project" value="InterPro"/>
</dbReference>
<feature type="compositionally biased region" description="Low complexity" evidence="7">
    <location>
        <begin position="109"/>
        <end position="125"/>
    </location>
</feature>
<evidence type="ECO:0000256" key="1">
    <source>
        <dbReference type="ARBA" id="ARBA00004123"/>
    </source>
</evidence>
<dbReference type="InterPro" id="IPR006939">
    <property type="entry name" value="SNF5"/>
</dbReference>
<dbReference type="GeneID" id="11494327"/>
<dbReference type="GO" id="GO:0007059">
    <property type="term" value="P:chromosome segregation"/>
    <property type="evidence" value="ECO:0007669"/>
    <property type="project" value="EnsemblFungi"/>
</dbReference>
<evidence type="ECO:0000313" key="8">
    <source>
        <dbReference type="EMBL" id="CCD27068.1"/>
    </source>
</evidence>
<dbReference type="HOGENOM" id="CLU_014421_4_0_1"/>
<dbReference type="PIRSF" id="PIRSF038126">
    <property type="entry name" value="SWI_SNF"/>
    <property type="match status" value="1"/>
</dbReference>
<dbReference type="OrthoDB" id="10258327at2759"/>
<keyword evidence="4" id="KW-0804">Transcription</keyword>
<feature type="coiled-coil region" evidence="6">
    <location>
        <begin position="412"/>
        <end position="439"/>
    </location>
</feature>
<dbReference type="GO" id="GO:0033262">
    <property type="term" value="P:regulation of nuclear cell cycle DNA replication"/>
    <property type="evidence" value="ECO:0007669"/>
    <property type="project" value="EnsemblFungi"/>
</dbReference>
<reference evidence="8 9" key="1">
    <citation type="journal article" date="2011" name="Proc. Natl. Acad. Sci. U.S.A.">
        <title>Evolutionary erosion of yeast sex chromosomes by mating-type switching accidents.</title>
        <authorList>
            <person name="Gordon J.L."/>
            <person name="Armisen D."/>
            <person name="Proux-Wera E."/>
            <person name="Oheigeartaigh S.S."/>
            <person name="Byrne K.P."/>
            <person name="Wolfe K.H."/>
        </authorList>
    </citation>
    <scope>NUCLEOTIDE SEQUENCE [LARGE SCALE GENOMIC DNA]</scope>
    <source>
        <strain evidence="9">ATCC 10597 / BCRC 20456 / CBS 421 / NBRC 0211 / NRRL Y-12639</strain>
    </source>
</reference>
<keyword evidence="3" id="KW-0805">Transcription regulation</keyword>
<dbReference type="eggNOG" id="KOG1649">
    <property type="taxonomic scope" value="Eukaryota"/>
</dbReference>
<evidence type="ECO:0000256" key="7">
    <source>
        <dbReference type="SAM" id="MobiDB-lite"/>
    </source>
</evidence>
<dbReference type="OMA" id="NFHNRIR"/>
<dbReference type="AlphaFoldDB" id="G0WGZ0"/>
<proteinExistence type="inferred from homology"/>
<protein>
    <recommendedName>
        <fullName evidence="10">Chromatin structure-remodeling complex subunit SFH1</fullName>
    </recommendedName>
</protein>
<accession>G0WGZ0</accession>
<evidence type="ECO:0000256" key="2">
    <source>
        <dbReference type="ARBA" id="ARBA00010239"/>
    </source>
</evidence>
<evidence type="ECO:0008006" key="10">
    <source>
        <dbReference type="Google" id="ProtNLM"/>
    </source>
</evidence>
<evidence type="ECO:0000256" key="4">
    <source>
        <dbReference type="ARBA" id="ARBA00023163"/>
    </source>
</evidence>
<feature type="region of interest" description="Disordered" evidence="7">
    <location>
        <begin position="73"/>
        <end position="127"/>
    </location>
</feature>
<dbReference type="GO" id="GO:0016586">
    <property type="term" value="C:RSC-type complex"/>
    <property type="evidence" value="ECO:0007669"/>
    <property type="project" value="EnsemblFungi"/>
</dbReference>
<keyword evidence="6" id="KW-0175">Coiled coil</keyword>
<dbReference type="KEGG" id="ndi:NDAI_0J01760"/>
<evidence type="ECO:0000256" key="6">
    <source>
        <dbReference type="SAM" id="Coils"/>
    </source>
</evidence>
<dbReference type="Proteomes" id="UP000000689">
    <property type="component" value="Chromosome 10"/>
</dbReference>
<dbReference type="GO" id="GO:0006302">
    <property type="term" value="P:double-strand break repair"/>
    <property type="evidence" value="ECO:0007669"/>
    <property type="project" value="EnsemblFungi"/>
</dbReference>
<dbReference type="GO" id="GO:0006337">
    <property type="term" value="P:nucleosome disassembly"/>
    <property type="evidence" value="ECO:0007669"/>
    <property type="project" value="EnsemblFungi"/>
</dbReference>
<evidence type="ECO:0000313" key="9">
    <source>
        <dbReference type="Proteomes" id="UP000000689"/>
    </source>
</evidence>
<dbReference type="GO" id="GO:0006368">
    <property type="term" value="P:transcription elongation by RNA polymerase II"/>
    <property type="evidence" value="ECO:0007669"/>
    <property type="project" value="EnsemblFungi"/>
</dbReference>
<comment type="subcellular location">
    <subcellularLocation>
        <location evidence="1">Nucleus</location>
    </subcellularLocation>
</comment>
<dbReference type="RefSeq" id="XP_003672311.1">
    <property type="nucleotide sequence ID" value="XM_003672263.1"/>
</dbReference>
<name>G0WGZ0_NAUDC</name>
<evidence type="ECO:0000256" key="3">
    <source>
        <dbReference type="ARBA" id="ARBA00023015"/>
    </source>
</evidence>
<evidence type="ECO:0000256" key="5">
    <source>
        <dbReference type="ARBA" id="ARBA00023242"/>
    </source>
</evidence>
<feature type="compositionally biased region" description="Polar residues" evidence="7">
    <location>
        <begin position="85"/>
        <end position="108"/>
    </location>
</feature>
<organism evidence="8 9">
    <name type="scientific">Naumovozyma dairenensis (strain ATCC 10597 / BCRC 20456 / CBS 421 / NBRC 0211 / NRRL Y-12639)</name>
    <name type="common">Saccharomyces dairenensis</name>
    <dbReference type="NCBI Taxonomy" id="1071378"/>
    <lineage>
        <taxon>Eukaryota</taxon>
        <taxon>Fungi</taxon>
        <taxon>Dikarya</taxon>
        <taxon>Ascomycota</taxon>
        <taxon>Saccharomycotina</taxon>
        <taxon>Saccharomycetes</taxon>
        <taxon>Saccharomycetales</taxon>
        <taxon>Saccharomycetaceae</taxon>
        <taxon>Naumovozyma</taxon>
    </lineage>
</organism>